<protein>
    <submittedName>
        <fullName evidence="2">Uncharacterized protein</fullName>
    </submittedName>
</protein>
<dbReference type="RefSeq" id="WP_259478450.1">
    <property type="nucleotide sequence ID" value="NZ_BAAAQY010000002.1"/>
</dbReference>
<comment type="caution">
    <text evidence="2">The sequence shown here is derived from an EMBL/GenBank/DDBJ whole genome shotgun (WGS) entry which is preliminary data.</text>
</comment>
<dbReference type="EMBL" id="BAAAQY010000002">
    <property type="protein sequence ID" value="GAA2225161.1"/>
    <property type="molecule type" value="Genomic_DNA"/>
</dbReference>
<dbReference type="Proteomes" id="UP001500929">
    <property type="component" value="Unassembled WGS sequence"/>
</dbReference>
<reference evidence="2 3" key="1">
    <citation type="journal article" date="2019" name="Int. J. Syst. Evol. Microbiol.">
        <title>The Global Catalogue of Microorganisms (GCM) 10K type strain sequencing project: providing services to taxonomists for standard genome sequencing and annotation.</title>
        <authorList>
            <consortium name="The Broad Institute Genomics Platform"/>
            <consortium name="The Broad Institute Genome Sequencing Center for Infectious Disease"/>
            <person name="Wu L."/>
            <person name="Ma J."/>
        </authorList>
    </citation>
    <scope>NUCLEOTIDE SEQUENCE [LARGE SCALE GENOMIC DNA]</scope>
    <source>
        <strain evidence="2 3">JCM 16117</strain>
    </source>
</reference>
<sequence>MTIALVFFVLLALAGIVGTLVELRRDGHRRVPTRPTAATRSETPAELAEPSEPVVSARATVRTRRAPARATATARRTVV</sequence>
<evidence type="ECO:0000313" key="3">
    <source>
        <dbReference type="Proteomes" id="UP001500929"/>
    </source>
</evidence>
<accession>A0ABN3D9N8</accession>
<keyword evidence="3" id="KW-1185">Reference proteome</keyword>
<name>A0ABN3D9N8_9MICO</name>
<organism evidence="2 3">
    <name type="scientific">Herbiconiux moechotypicola</name>
    <dbReference type="NCBI Taxonomy" id="637393"/>
    <lineage>
        <taxon>Bacteria</taxon>
        <taxon>Bacillati</taxon>
        <taxon>Actinomycetota</taxon>
        <taxon>Actinomycetes</taxon>
        <taxon>Micrococcales</taxon>
        <taxon>Microbacteriaceae</taxon>
        <taxon>Herbiconiux</taxon>
    </lineage>
</organism>
<evidence type="ECO:0000313" key="2">
    <source>
        <dbReference type="EMBL" id="GAA2225161.1"/>
    </source>
</evidence>
<proteinExistence type="predicted"/>
<gene>
    <name evidence="2" type="ORF">GCM10009851_06030</name>
</gene>
<evidence type="ECO:0000256" key="1">
    <source>
        <dbReference type="SAM" id="MobiDB-lite"/>
    </source>
</evidence>
<feature type="compositionally biased region" description="Low complexity" evidence="1">
    <location>
        <begin position="68"/>
        <end position="79"/>
    </location>
</feature>
<feature type="region of interest" description="Disordered" evidence="1">
    <location>
        <begin position="30"/>
        <end position="79"/>
    </location>
</feature>